<dbReference type="GO" id="GO:0006086">
    <property type="term" value="P:pyruvate decarboxylation to acetyl-CoA"/>
    <property type="evidence" value="ECO:0007669"/>
    <property type="project" value="TreeGrafter"/>
</dbReference>
<evidence type="ECO:0000256" key="1">
    <source>
        <dbReference type="ARBA" id="ARBA00001964"/>
    </source>
</evidence>
<evidence type="ECO:0000259" key="7">
    <source>
        <dbReference type="Pfam" id="PF00676"/>
    </source>
</evidence>
<proteinExistence type="predicted"/>
<accession>A0A1N7L4L5</accession>
<comment type="cofactor">
    <cofactor evidence="1">
        <name>thiamine diphosphate</name>
        <dbReference type="ChEBI" id="CHEBI:58937"/>
    </cofactor>
</comment>
<feature type="domain" description="Dehydrogenase E1 component" evidence="7">
    <location>
        <begin position="19"/>
        <end position="313"/>
    </location>
</feature>
<evidence type="ECO:0000313" key="9">
    <source>
        <dbReference type="Proteomes" id="UP000186684"/>
    </source>
</evidence>
<evidence type="ECO:0000256" key="2">
    <source>
        <dbReference type="ARBA" id="ARBA00023002"/>
    </source>
</evidence>
<comment type="catalytic activity">
    <reaction evidence="5">
        <text>N(6)-[(R)-lipoyl]-L-lysyl-[protein] + pyruvate + H(+) = N(6)-[(R)-S(8)-acetyldihydrolipoyl]-L-lysyl-[protein] + CO2</text>
        <dbReference type="Rhea" id="RHEA:19189"/>
        <dbReference type="Rhea" id="RHEA-COMP:10474"/>
        <dbReference type="Rhea" id="RHEA-COMP:10478"/>
        <dbReference type="ChEBI" id="CHEBI:15361"/>
        <dbReference type="ChEBI" id="CHEBI:15378"/>
        <dbReference type="ChEBI" id="CHEBI:16526"/>
        <dbReference type="ChEBI" id="CHEBI:83099"/>
        <dbReference type="ChEBI" id="CHEBI:83111"/>
        <dbReference type="EC" id="1.2.4.1"/>
    </reaction>
</comment>
<dbReference type="PANTHER" id="PTHR11516">
    <property type="entry name" value="PYRUVATE DEHYDROGENASE E1 COMPONENT, ALPHA SUBUNIT BACTERIAL AND ORGANELLAR"/>
    <property type="match status" value="1"/>
</dbReference>
<feature type="region of interest" description="Disordered" evidence="6">
    <location>
        <begin position="301"/>
        <end position="327"/>
    </location>
</feature>
<dbReference type="Proteomes" id="UP000186684">
    <property type="component" value="Unassembled WGS sequence"/>
</dbReference>
<reference evidence="9" key="1">
    <citation type="submission" date="2017-01" db="EMBL/GenBank/DDBJ databases">
        <authorList>
            <person name="Varghese N."/>
            <person name="Submissions S."/>
        </authorList>
    </citation>
    <scope>NUCLEOTIDE SEQUENCE [LARGE SCALE GENOMIC DNA]</scope>
    <source>
        <strain evidence="9">DSM 29430</strain>
    </source>
</reference>
<dbReference type="CDD" id="cd02000">
    <property type="entry name" value="TPP_E1_PDC_ADC_BCADC"/>
    <property type="match status" value="1"/>
</dbReference>
<evidence type="ECO:0000256" key="3">
    <source>
        <dbReference type="ARBA" id="ARBA00023052"/>
    </source>
</evidence>
<dbReference type="STRING" id="633194.SAMN05421759_102371"/>
<dbReference type="PANTHER" id="PTHR11516:SF60">
    <property type="entry name" value="PYRUVATE DEHYDROGENASE E1 COMPONENT SUBUNIT ALPHA"/>
    <property type="match status" value="1"/>
</dbReference>
<keyword evidence="8" id="KW-0670">Pyruvate</keyword>
<dbReference type="RefSeq" id="WP_076445787.1">
    <property type="nucleotide sequence ID" value="NZ_FTOQ01000002.1"/>
</dbReference>
<dbReference type="InterPro" id="IPR029061">
    <property type="entry name" value="THDP-binding"/>
</dbReference>
<gene>
    <name evidence="8" type="ORF">SAMN05421759_102371</name>
</gene>
<evidence type="ECO:0000313" key="8">
    <source>
        <dbReference type="EMBL" id="SIS68743.1"/>
    </source>
</evidence>
<comment type="function">
    <text evidence="4">The pyruvate dehydrogenase complex catalyzes the overall conversion of pyruvate to acetyl-CoA and CO(2). It contains multiple copies of three enzymatic components: pyruvate dehydrogenase (E1), dihydrolipoamide acetyltransferase (E2) and lipoamide dehydrogenase (E3).</text>
</comment>
<keyword evidence="3" id="KW-0786">Thiamine pyrophosphate</keyword>
<evidence type="ECO:0000256" key="5">
    <source>
        <dbReference type="ARBA" id="ARBA00051231"/>
    </source>
</evidence>
<dbReference type="InterPro" id="IPR001017">
    <property type="entry name" value="DH_E1"/>
</dbReference>
<evidence type="ECO:0000256" key="6">
    <source>
        <dbReference type="SAM" id="MobiDB-lite"/>
    </source>
</evidence>
<protein>
    <submittedName>
        <fullName evidence="8">Pyruvate dehydrogenase E1 component alpha subunit</fullName>
    </submittedName>
</protein>
<keyword evidence="9" id="KW-1185">Reference proteome</keyword>
<organism evidence="8 9">
    <name type="scientific">Roseivivax lentus</name>
    <dbReference type="NCBI Taxonomy" id="633194"/>
    <lineage>
        <taxon>Bacteria</taxon>
        <taxon>Pseudomonadati</taxon>
        <taxon>Pseudomonadota</taxon>
        <taxon>Alphaproteobacteria</taxon>
        <taxon>Rhodobacterales</taxon>
        <taxon>Roseobacteraceae</taxon>
        <taxon>Roseivivax</taxon>
    </lineage>
</organism>
<dbReference type="Pfam" id="PF00676">
    <property type="entry name" value="E1_dh"/>
    <property type="match status" value="1"/>
</dbReference>
<dbReference type="AlphaFoldDB" id="A0A1N7L4L5"/>
<name>A0A1N7L4L5_9RHOB</name>
<dbReference type="SUPFAM" id="SSF52518">
    <property type="entry name" value="Thiamin diphosphate-binding fold (THDP-binding)"/>
    <property type="match status" value="1"/>
</dbReference>
<dbReference type="GO" id="GO:0004739">
    <property type="term" value="F:pyruvate dehydrogenase (acetyl-transferring) activity"/>
    <property type="evidence" value="ECO:0007669"/>
    <property type="project" value="UniProtKB-EC"/>
</dbReference>
<dbReference type="Gene3D" id="3.40.50.970">
    <property type="match status" value="1"/>
</dbReference>
<keyword evidence="2" id="KW-0560">Oxidoreductase</keyword>
<dbReference type="EMBL" id="FTOQ01000002">
    <property type="protein sequence ID" value="SIS68743.1"/>
    <property type="molecule type" value="Genomic_DNA"/>
</dbReference>
<sequence>MPSAPDSDTLQTWRDHLRAMLRIRRFEEKAGQLYGMGRIGGYCHLSIGQEAVAVGLETALRPGDARIASYRCHGQMIAAGMDPVRLFAELMGRATGYCGGWGGSMHMADPGAGFYGGHAIPGQQVPIGTGLAFAQAYRKARGLTVCSYGDGAARQGQVAEAYSLAAQMALPILFVIENNAAAPGQDRTPKATSLRARAEAHGLPARMVDGMDVLAVAEAADRAVLDIRAGKGPVCLEIMTYRYRGHALAAADKAMTDAEMRRVRAERDPVENLRQRLIAAGEDAAGLKVLDREIKAEMAAAAEEAGNAPLPDPAALREMRDAGGPTR</sequence>
<evidence type="ECO:0000256" key="4">
    <source>
        <dbReference type="ARBA" id="ARBA00025211"/>
    </source>
</evidence>
<dbReference type="InterPro" id="IPR050642">
    <property type="entry name" value="PDH_E1_Alpha_Subunit"/>
</dbReference>